<evidence type="ECO:0000313" key="3">
    <source>
        <dbReference type="EMBL" id="PAK78213.1"/>
    </source>
</evidence>
<evidence type="ECO:0000259" key="2">
    <source>
        <dbReference type="Pfam" id="PF03886"/>
    </source>
</evidence>
<feature type="region of interest" description="Disordered" evidence="1">
    <location>
        <begin position="215"/>
        <end position="238"/>
    </location>
</feature>
<dbReference type="InterPro" id="IPR005586">
    <property type="entry name" value="ABC_trans_aux"/>
</dbReference>
<dbReference type="Proteomes" id="UP000216151">
    <property type="component" value="Unassembled WGS sequence"/>
</dbReference>
<comment type="caution">
    <text evidence="3">The sequence shown here is derived from an EMBL/GenBank/DDBJ whole genome shotgun (WGS) entry which is preliminary data.</text>
</comment>
<evidence type="ECO:0000256" key="1">
    <source>
        <dbReference type="SAM" id="MobiDB-lite"/>
    </source>
</evidence>
<gene>
    <name evidence="3" type="ORF">B8X00_07545</name>
</gene>
<dbReference type="OrthoDB" id="7064073at2"/>
<reference evidence="3 4" key="1">
    <citation type="submission" date="2017-04" db="EMBL/GenBank/DDBJ databases">
        <title>Kefir bacterial isolates.</title>
        <authorList>
            <person name="Kim Y."/>
            <person name="Blasche S."/>
            <person name="Patil K.R."/>
        </authorList>
    </citation>
    <scope>NUCLEOTIDE SEQUENCE [LARGE SCALE GENOMIC DNA]</scope>
    <source>
        <strain evidence="3 4">KR</strain>
    </source>
</reference>
<keyword evidence="4" id="KW-1185">Reference proteome</keyword>
<protein>
    <recommendedName>
        <fullName evidence="2">ABC-type transport auxiliary lipoprotein component domain-containing protein</fullName>
    </recommendedName>
</protein>
<dbReference type="AlphaFoldDB" id="A0A269XY33"/>
<dbReference type="EMBL" id="NCXK01000007">
    <property type="protein sequence ID" value="PAK78213.1"/>
    <property type="molecule type" value="Genomic_DNA"/>
</dbReference>
<dbReference type="Gene3D" id="3.40.50.10610">
    <property type="entry name" value="ABC-type transport auxiliary lipoprotein component"/>
    <property type="match status" value="1"/>
</dbReference>
<dbReference type="RefSeq" id="WP_095349703.1">
    <property type="nucleotide sequence ID" value="NZ_JBDNWT010000032.1"/>
</dbReference>
<dbReference type="SUPFAM" id="SSF159594">
    <property type="entry name" value="XCC0632-like"/>
    <property type="match status" value="1"/>
</dbReference>
<name>A0A269XY33_9PROT</name>
<feature type="domain" description="ABC-type transport auxiliary lipoprotein component" evidence="2">
    <location>
        <begin position="44"/>
        <end position="200"/>
    </location>
</feature>
<organism evidence="3 4">
    <name type="scientific">Acetobacter fabarum</name>
    <dbReference type="NCBI Taxonomy" id="483199"/>
    <lineage>
        <taxon>Bacteria</taxon>
        <taxon>Pseudomonadati</taxon>
        <taxon>Pseudomonadota</taxon>
        <taxon>Alphaproteobacteria</taxon>
        <taxon>Acetobacterales</taxon>
        <taxon>Acetobacteraceae</taxon>
        <taxon>Acetobacter</taxon>
    </lineage>
</organism>
<proteinExistence type="predicted"/>
<dbReference type="Pfam" id="PF03886">
    <property type="entry name" value="ABC_trans_aux"/>
    <property type="match status" value="1"/>
</dbReference>
<evidence type="ECO:0000313" key="4">
    <source>
        <dbReference type="Proteomes" id="UP000216151"/>
    </source>
</evidence>
<sequence length="238" mass="23778">MARVKPYGLAGAGLCRRNVLVGGASLGLMAFTLAGCASSGASLYTLAVVPGQAQAGGPRFVEVRLPSIASGLDRDRIVTADSGYRLSVSSTDAWSDSLASQIGHALAGDLAQRLPGTGVFVENDAAAADPQVYVELSVSRFSTGPSGHVELDAMLSVQPAAAGAPYGQGTLQRISLSGPAGGSTMSMVQGLSQLLGQLADVAAGQIRLLPPDAPNATAAAAAQDAAQSAPSSAQGHHK</sequence>
<accession>A0A269XY33</accession>